<dbReference type="GO" id="GO:0003723">
    <property type="term" value="F:RNA binding"/>
    <property type="evidence" value="ECO:0007669"/>
    <property type="project" value="InterPro"/>
</dbReference>
<dbReference type="GO" id="GO:0005737">
    <property type="term" value="C:cytoplasm"/>
    <property type="evidence" value="ECO:0007669"/>
    <property type="project" value="UniProtKB-SubCell"/>
</dbReference>
<dbReference type="CDD" id="cd21153">
    <property type="entry name" value="PUA_RlmI"/>
    <property type="match status" value="1"/>
</dbReference>
<dbReference type="InterPro" id="IPR036974">
    <property type="entry name" value="PUA_sf"/>
</dbReference>
<dbReference type="SUPFAM" id="SSF88697">
    <property type="entry name" value="PUA domain-like"/>
    <property type="match status" value="1"/>
</dbReference>
<dbReference type="STRING" id="246199.CUS_7490"/>
<dbReference type="InterPro" id="IPR041532">
    <property type="entry name" value="RlmI-like_PUA"/>
</dbReference>
<feature type="domain" description="RlmI-like PUA" evidence="8">
    <location>
        <begin position="11"/>
        <end position="72"/>
    </location>
</feature>
<evidence type="ECO:0000256" key="2">
    <source>
        <dbReference type="ARBA" id="ARBA00022490"/>
    </source>
</evidence>
<dbReference type="Pfam" id="PF17785">
    <property type="entry name" value="PUA_3"/>
    <property type="match status" value="1"/>
</dbReference>
<keyword evidence="10" id="KW-1185">Reference proteome</keyword>
<dbReference type="PANTHER" id="PTHR42873:SF1">
    <property type="entry name" value="S-ADENOSYLMETHIONINE-DEPENDENT METHYLTRANSFERASE DOMAIN-CONTAINING PROTEIN"/>
    <property type="match status" value="1"/>
</dbReference>
<dbReference type="SUPFAM" id="SSF53335">
    <property type="entry name" value="S-adenosyl-L-methionine-dependent methyltransferases"/>
    <property type="match status" value="1"/>
</dbReference>
<sequence>MKSKRGLPTFTVSKRCAERLKGGHPWVYDNEITQSPDDIENGVIADVLTEKGGYLGSGLVSMNSKIRVRILSDNANETFGESFFRRRVRYALDHRKTVMGDDISACRLVHGESDGLPGLTVDRYGDILSVQVLSYGMEQRKDMLYRLLTEELAADGVTLRGIMERNDVAIRELEGLEQGKGWYKADFLPAETPSPVTEICENGVIYKVDVENGQKTGFFLDQKYNRLAAAKIAKGKRVLDCFTHTGSFALNAAMGGAEHVTAVDVSQFAVDTAKANAERNGLSDKMDFVCADVFDLLPKLAEEKAGYDFVILDPPAFTKSRKTVNSAERGYKEINYRAMKLLPRGGYLATCSCSHFMRNDLFVKMLMSAAKDAGVRLKLVEARQQGPDHPILMNVPETDYLKFYLFQII</sequence>
<dbReference type="RefSeq" id="WP_002852745.1">
    <property type="nucleotide sequence ID" value="NZ_ADKM02000130.1"/>
</dbReference>
<evidence type="ECO:0000256" key="3">
    <source>
        <dbReference type="ARBA" id="ARBA00022603"/>
    </source>
</evidence>
<comment type="caution">
    <text evidence="9">The sequence shown here is derived from an EMBL/GenBank/DDBJ whole genome shotgun (WGS) entry which is preliminary data.</text>
</comment>
<dbReference type="eggNOG" id="COG1092">
    <property type="taxonomic scope" value="Bacteria"/>
</dbReference>
<dbReference type="InterPro" id="IPR015947">
    <property type="entry name" value="PUA-like_sf"/>
</dbReference>
<evidence type="ECO:0000313" key="10">
    <source>
        <dbReference type="Proteomes" id="UP000004259"/>
    </source>
</evidence>
<keyword evidence="2" id="KW-0963">Cytoplasm</keyword>
<dbReference type="InterPro" id="IPR029063">
    <property type="entry name" value="SAM-dependent_MTases_sf"/>
</dbReference>
<reference evidence="9 10" key="1">
    <citation type="submission" date="2011-02" db="EMBL/GenBank/DDBJ databases">
        <authorList>
            <person name="Nelson K.E."/>
            <person name="Sutton G."/>
            <person name="Torralba M."/>
            <person name="Durkin S."/>
            <person name="Harkins D."/>
            <person name="Montgomery R."/>
            <person name="Ziemer C."/>
            <person name="Klaassens E."/>
            <person name="Ocuiv P."/>
            <person name="Morrison M."/>
        </authorList>
    </citation>
    <scope>NUCLEOTIDE SEQUENCE [LARGE SCALE GENOMIC DNA]</scope>
    <source>
        <strain evidence="9 10">8</strain>
    </source>
</reference>
<organism evidence="9 10">
    <name type="scientific">Ruminococcus albus 8</name>
    <dbReference type="NCBI Taxonomy" id="246199"/>
    <lineage>
        <taxon>Bacteria</taxon>
        <taxon>Bacillati</taxon>
        <taxon>Bacillota</taxon>
        <taxon>Clostridia</taxon>
        <taxon>Eubacteriales</taxon>
        <taxon>Oscillospiraceae</taxon>
        <taxon>Ruminococcus</taxon>
    </lineage>
</organism>
<dbReference type="Gene3D" id="3.40.50.150">
    <property type="entry name" value="Vaccinia Virus protein VP39"/>
    <property type="match status" value="1"/>
</dbReference>
<evidence type="ECO:0000313" key="9">
    <source>
        <dbReference type="EMBL" id="EGC01320.1"/>
    </source>
</evidence>
<keyword evidence="4 9" id="KW-0808">Transferase</keyword>
<comment type="subcellular location">
    <subcellularLocation>
        <location evidence="1">Cytoplasm</location>
    </subcellularLocation>
</comment>
<dbReference type="CDD" id="cd02440">
    <property type="entry name" value="AdoMet_MTases"/>
    <property type="match status" value="1"/>
</dbReference>
<dbReference type="Proteomes" id="UP000004259">
    <property type="component" value="Unassembled WGS sequence"/>
</dbReference>
<dbReference type="Gene3D" id="2.30.130.10">
    <property type="entry name" value="PUA domain"/>
    <property type="match status" value="1"/>
</dbReference>
<gene>
    <name evidence="9" type="ORF">CUS_7490</name>
</gene>
<dbReference type="AlphaFoldDB" id="E9SGW2"/>
<comment type="similarity">
    <text evidence="6">Belongs to the methyltransferase superfamily. RlmI family.</text>
</comment>
<dbReference type="PROSITE" id="PS50890">
    <property type="entry name" value="PUA"/>
    <property type="match status" value="1"/>
</dbReference>
<dbReference type="PANTHER" id="PTHR42873">
    <property type="entry name" value="RIBOSOMAL RNA LARGE SUBUNIT METHYLTRANSFERASE"/>
    <property type="match status" value="1"/>
</dbReference>
<evidence type="ECO:0000256" key="5">
    <source>
        <dbReference type="ARBA" id="ARBA00022691"/>
    </source>
</evidence>
<dbReference type="CDD" id="cd11572">
    <property type="entry name" value="RlmI_M_like"/>
    <property type="match status" value="1"/>
</dbReference>
<feature type="domain" description="S-adenosylmethionine-dependent methyltransferase" evidence="7">
    <location>
        <begin position="193"/>
        <end position="391"/>
    </location>
</feature>
<evidence type="ECO:0000256" key="6">
    <source>
        <dbReference type="ARBA" id="ARBA00038091"/>
    </source>
</evidence>
<dbReference type="InterPro" id="IPR019614">
    <property type="entry name" value="SAM-dep_methyl-trfase"/>
</dbReference>
<dbReference type="EMBL" id="ADKM02000130">
    <property type="protein sequence ID" value="EGC01320.1"/>
    <property type="molecule type" value="Genomic_DNA"/>
</dbReference>
<dbReference type="Pfam" id="PF10672">
    <property type="entry name" value="Methyltrans_SAM"/>
    <property type="match status" value="1"/>
</dbReference>
<name>E9SGW2_RUMAL</name>
<evidence type="ECO:0000259" key="7">
    <source>
        <dbReference type="Pfam" id="PF10672"/>
    </source>
</evidence>
<dbReference type="GO" id="GO:0032259">
    <property type="term" value="P:methylation"/>
    <property type="evidence" value="ECO:0007669"/>
    <property type="project" value="UniProtKB-KW"/>
</dbReference>
<evidence type="ECO:0000256" key="4">
    <source>
        <dbReference type="ARBA" id="ARBA00022679"/>
    </source>
</evidence>
<dbReference type="Gene3D" id="3.30.750.80">
    <property type="entry name" value="RNA methyltransferase domain (HRMD) like"/>
    <property type="match status" value="1"/>
</dbReference>
<dbReference type="OrthoDB" id="9805492at2"/>
<keyword evidence="3 9" id="KW-0489">Methyltransferase</keyword>
<evidence type="ECO:0000259" key="8">
    <source>
        <dbReference type="Pfam" id="PF17785"/>
    </source>
</evidence>
<dbReference type="GO" id="GO:0008168">
    <property type="term" value="F:methyltransferase activity"/>
    <property type="evidence" value="ECO:0007669"/>
    <property type="project" value="UniProtKB-KW"/>
</dbReference>
<protein>
    <submittedName>
        <fullName evidence="9">Putative 23S rRNA m5C1962 methyltransferase</fullName>
    </submittedName>
</protein>
<evidence type="ECO:0000256" key="1">
    <source>
        <dbReference type="ARBA" id="ARBA00004496"/>
    </source>
</evidence>
<keyword evidence="5" id="KW-0949">S-adenosyl-L-methionine</keyword>
<proteinExistence type="inferred from homology"/>
<accession>E9SGW2</accession>